<proteinExistence type="predicted"/>
<evidence type="ECO:0000313" key="1">
    <source>
        <dbReference type="EMBL" id="QBJ03860.1"/>
    </source>
</evidence>
<accession>A0A4Y5FG33</accession>
<gene>
    <name evidence="1" type="ORF">SAC12B_0071</name>
</gene>
<sequence>MKNITAKDKKVAIDKFLNSDCDYSSDTYSIKFYTKEKGLFSGFSRLYNEYENGKAKYKYFGFVIDLVNRSFFVEGVSGKRLKMSVTTLNKLFDYGNAFSNTDNIDLNMFYSMGICYGDSYNEEENIGRGIYRGIQKHPNFEQVFKELYPYQNFNNRLHGISEDLYNIVDNTRKFGTINKALNSINKDIYTRLLTLNLHYINRLLNLSSTYYKDVGKTDALNKPASSFINTVLQVDKQRGYHDGEEYIKDNILAVITSFWKNDYYVSNIRKVIDNDKTTVKGLFKYLYGSCYHQQGIPSIEEASGILNDYYNMTEEFKNAPKYPRYLKTAHDVVAQNYSILQDGNLNNKVSAYWKANQSKYDAMIGEYFIIDAFNANEISEEGSNNSNCVASYAKSVADGKTNILFLRKKSDIDKSWVTVEVNNNTLVQAYGTFDADLTELQQQLLYTWCSSRGISYKNNIGGAVTNNWEYFDKYSAVLPIKHPSEYHAKFKEDILKLSDNYVKVINERDSKVSNVLSTVKSA</sequence>
<dbReference type="Pfam" id="PF14284">
    <property type="entry name" value="PcfJ"/>
    <property type="match status" value="1"/>
</dbReference>
<dbReference type="InterPro" id="IPR025586">
    <property type="entry name" value="PcfJ"/>
</dbReference>
<evidence type="ECO:0000313" key="2">
    <source>
        <dbReference type="Proteomes" id="UP000306187"/>
    </source>
</evidence>
<protein>
    <submittedName>
        <fullName evidence="1">PcfJ-like protein</fullName>
    </submittedName>
</protein>
<reference evidence="1" key="1">
    <citation type="submission" date="2019-02" db="EMBL/GenBank/DDBJ databases">
        <title>Isolation of virulent Lactobacillus brevis phages.</title>
        <authorList>
            <person name="Feyereisen M."/>
            <person name="Mahony J."/>
            <person name="O'Sullivan T."/>
            <person name="van Sinderen D."/>
        </authorList>
    </citation>
    <scope>NUCLEOTIDE SEQUENCE [LARGE SCALE GENOMIC DNA]</scope>
</reference>
<keyword evidence="2" id="KW-1185">Reference proteome</keyword>
<organism evidence="1 2">
    <name type="scientific">Lactobacillus phage SAC12B</name>
    <dbReference type="NCBI Taxonomy" id="2510941"/>
    <lineage>
        <taxon>Viruses</taxon>
        <taxon>Duplodnaviria</taxon>
        <taxon>Heunggongvirae</taxon>
        <taxon>Uroviricota</taxon>
        <taxon>Caudoviricetes</taxon>
        <taxon>Herelleviridae</taxon>
        <taxon>Tybeckvirus</taxon>
        <taxon>Tybeckvirus SAC12B</taxon>
    </lineage>
</organism>
<dbReference type="EMBL" id="MK504446">
    <property type="protein sequence ID" value="QBJ03860.1"/>
    <property type="molecule type" value="Genomic_DNA"/>
</dbReference>
<name>A0A4Y5FG33_9CAUD</name>
<dbReference type="Proteomes" id="UP000306187">
    <property type="component" value="Segment"/>
</dbReference>